<feature type="signal peptide" evidence="1">
    <location>
        <begin position="1"/>
        <end position="22"/>
    </location>
</feature>
<keyword evidence="1" id="KW-0732">Signal</keyword>
<dbReference type="Pfam" id="PF06477">
    <property type="entry name" value="DUF1091"/>
    <property type="match status" value="1"/>
</dbReference>
<dbReference type="PANTHER" id="PTHR20898:SF0">
    <property type="entry name" value="DAEDALUS ON 3-RELATED"/>
    <property type="match status" value="1"/>
</dbReference>
<keyword evidence="3" id="KW-1185">Reference proteome</keyword>
<gene>
    <name evidence="2" type="primary">Dana\GF27642</name>
    <name evidence="2" type="ORF">GF27642</name>
</gene>
<organism evidence="2 3">
    <name type="scientific">Drosophila ananassae</name>
    <name type="common">Fruit fly</name>
    <dbReference type="NCBI Taxonomy" id="7217"/>
    <lineage>
        <taxon>Eukaryota</taxon>
        <taxon>Metazoa</taxon>
        <taxon>Ecdysozoa</taxon>
        <taxon>Arthropoda</taxon>
        <taxon>Hexapoda</taxon>
        <taxon>Insecta</taxon>
        <taxon>Pterygota</taxon>
        <taxon>Neoptera</taxon>
        <taxon>Endopterygota</taxon>
        <taxon>Diptera</taxon>
        <taxon>Brachycera</taxon>
        <taxon>Muscomorpha</taxon>
        <taxon>Ephydroidea</taxon>
        <taxon>Drosophilidae</taxon>
        <taxon>Drosophila</taxon>
        <taxon>Sophophora</taxon>
    </lineage>
</organism>
<reference evidence="2 3" key="1">
    <citation type="journal article" date="2007" name="Nature">
        <title>Evolution of genes and genomes on the Drosophila phylogeny.</title>
        <authorList>
            <consortium name="Drosophila 12 Genomes Consortium"/>
            <person name="Clark A.G."/>
            <person name="Eisen M.B."/>
            <person name="Smith D.R."/>
            <person name="Bergman C.M."/>
            <person name="Oliver B."/>
            <person name="Markow T.A."/>
            <person name="Kaufman T.C."/>
            <person name="Kellis M."/>
            <person name="Gelbart W."/>
            <person name="Iyer V.N."/>
            <person name="Pollard D.A."/>
            <person name="Sackton T.B."/>
            <person name="Larracuente A.M."/>
            <person name="Singh N.D."/>
            <person name="Abad J.P."/>
            <person name="Abt D.N."/>
            <person name="Adryan B."/>
            <person name="Aguade M."/>
            <person name="Akashi H."/>
            <person name="Anderson W.W."/>
            <person name="Aquadro C.F."/>
            <person name="Ardell D.H."/>
            <person name="Arguello R."/>
            <person name="Artieri C.G."/>
            <person name="Barbash D.A."/>
            <person name="Barker D."/>
            <person name="Barsanti P."/>
            <person name="Batterham P."/>
            <person name="Batzoglou S."/>
            <person name="Begun D."/>
            <person name="Bhutkar A."/>
            <person name="Blanco E."/>
            <person name="Bosak S.A."/>
            <person name="Bradley R.K."/>
            <person name="Brand A.D."/>
            <person name="Brent M.R."/>
            <person name="Brooks A.N."/>
            <person name="Brown R.H."/>
            <person name="Butlin R.K."/>
            <person name="Caggese C."/>
            <person name="Calvi B.R."/>
            <person name="Bernardo de Carvalho A."/>
            <person name="Caspi A."/>
            <person name="Castrezana S."/>
            <person name="Celniker S.E."/>
            <person name="Chang J.L."/>
            <person name="Chapple C."/>
            <person name="Chatterji S."/>
            <person name="Chinwalla A."/>
            <person name="Civetta A."/>
            <person name="Clifton S.W."/>
            <person name="Comeron J.M."/>
            <person name="Costello J.C."/>
            <person name="Coyne J.A."/>
            <person name="Daub J."/>
            <person name="David R.G."/>
            <person name="Delcher A.L."/>
            <person name="Delehaunty K."/>
            <person name="Do C.B."/>
            <person name="Ebling H."/>
            <person name="Edwards K."/>
            <person name="Eickbush T."/>
            <person name="Evans J.D."/>
            <person name="Filipski A."/>
            <person name="Findeiss S."/>
            <person name="Freyhult E."/>
            <person name="Fulton L."/>
            <person name="Fulton R."/>
            <person name="Garcia A.C."/>
            <person name="Gardiner A."/>
            <person name="Garfield D.A."/>
            <person name="Garvin B.E."/>
            <person name="Gibson G."/>
            <person name="Gilbert D."/>
            <person name="Gnerre S."/>
            <person name="Godfrey J."/>
            <person name="Good R."/>
            <person name="Gotea V."/>
            <person name="Gravely B."/>
            <person name="Greenberg A.J."/>
            <person name="Griffiths-Jones S."/>
            <person name="Gross S."/>
            <person name="Guigo R."/>
            <person name="Gustafson E.A."/>
            <person name="Haerty W."/>
            <person name="Hahn M.W."/>
            <person name="Halligan D.L."/>
            <person name="Halpern A.L."/>
            <person name="Halter G.M."/>
            <person name="Han M.V."/>
            <person name="Heger A."/>
            <person name="Hillier L."/>
            <person name="Hinrichs A.S."/>
            <person name="Holmes I."/>
            <person name="Hoskins R.A."/>
            <person name="Hubisz M.J."/>
            <person name="Hultmark D."/>
            <person name="Huntley M.A."/>
            <person name="Jaffe D.B."/>
            <person name="Jagadeeshan S."/>
            <person name="Jeck W.R."/>
            <person name="Johnson J."/>
            <person name="Jones C.D."/>
            <person name="Jordan W.C."/>
            <person name="Karpen G.H."/>
            <person name="Kataoka E."/>
            <person name="Keightley P.D."/>
            <person name="Kheradpour P."/>
            <person name="Kirkness E.F."/>
            <person name="Koerich L.B."/>
            <person name="Kristiansen K."/>
            <person name="Kudrna D."/>
            <person name="Kulathinal R.J."/>
            <person name="Kumar S."/>
            <person name="Kwok R."/>
            <person name="Lander E."/>
            <person name="Langley C.H."/>
            <person name="Lapoint R."/>
            <person name="Lazzaro B.P."/>
            <person name="Lee S.J."/>
            <person name="Levesque L."/>
            <person name="Li R."/>
            <person name="Lin C.F."/>
            <person name="Lin M.F."/>
            <person name="Lindblad-Toh K."/>
            <person name="Llopart A."/>
            <person name="Long M."/>
            <person name="Low L."/>
            <person name="Lozovsky E."/>
            <person name="Lu J."/>
            <person name="Luo M."/>
            <person name="Machado C.A."/>
            <person name="Makalowski W."/>
            <person name="Marzo M."/>
            <person name="Matsuda M."/>
            <person name="Matzkin L."/>
            <person name="McAllister B."/>
            <person name="McBride C.S."/>
            <person name="McKernan B."/>
            <person name="McKernan K."/>
            <person name="Mendez-Lago M."/>
            <person name="Minx P."/>
            <person name="Mollenhauer M.U."/>
            <person name="Montooth K."/>
            <person name="Mount S.M."/>
            <person name="Mu X."/>
            <person name="Myers E."/>
            <person name="Negre B."/>
            <person name="Newfeld S."/>
            <person name="Nielsen R."/>
            <person name="Noor M.A."/>
            <person name="O'Grady P."/>
            <person name="Pachter L."/>
            <person name="Papaceit M."/>
            <person name="Parisi M.J."/>
            <person name="Parisi M."/>
            <person name="Parts L."/>
            <person name="Pedersen J.S."/>
            <person name="Pesole G."/>
            <person name="Phillippy A.M."/>
            <person name="Ponting C.P."/>
            <person name="Pop M."/>
            <person name="Porcelli D."/>
            <person name="Powell J.R."/>
            <person name="Prohaska S."/>
            <person name="Pruitt K."/>
            <person name="Puig M."/>
            <person name="Quesneville H."/>
            <person name="Ram K.R."/>
            <person name="Rand D."/>
            <person name="Rasmussen M.D."/>
            <person name="Reed L.K."/>
            <person name="Reenan R."/>
            <person name="Reily A."/>
            <person name="Remington K.A."/>
            <person name="Rieger T.T."/>
            <person name="Ritchie M.G."/>
            <person name="Robin C."/>
            <person name="Rogers Y.H."/>
            <person name="Rohde C."/>
            <person name="Rozas J."/>
            <person name="Rubenfield M.J."/>
            <person name="Ruiz A."/>
            <person name="Russo S."/>
            <person name="Salzberg S.L."/>
            <person name="Sanchez-Gracia A."/>
            <person name="Saranga D.J."/>
            <person name="Sato H."/>
            <person name="Schaeffer S.W."/>
            <person name="Schatz M.C."/>
            <person name="Schlenke T."/>
            <person name="Schwartz R."/>
            <person name="Segarra C."/>
            <person name="Singh R.S."/>
            <person name="Sirot L."/>
            <person name="Sirota M."/>
            <person name="Sisneros N.B."/>
            <person name="Smith C.D."/>
            <person name="Smith T.F."/>
            <person name="Spieth J."/>
            <person name="Stage D.E."/>
            <person name="Stark A."/>
            <person name="Stephan W."/>
            <person name="Strausberg R.L."/>
            <person name="Strempel S."/>
            <person name="Sturgill D."/>
            <person name="Sutton G."/>
            <person name="Sutton G.G."/>
            <person name="Tao W."/>
            <person name="Teichmann S."/>
            <person name="Tobari Y.N."/>
            <person name="Tomimura Y."/>
            <person name="Tsolas J.M."/>
            <person name="Valente V.L."/>
            <person name="Venter E."/>
            <person name="Venter J.C."/>
            <person name="Vicario S."/>
            <person name="Vieira F.G."/>
            <person name="Vilella A.J."/>
            <person name="Villasante A."/>
            <person name="Walenz B."/>
            <person name="Wang J."/>
            <person name="Wasserman M."/>
            <person name="Watts T."/>
            <person name="Wilson D."/>
            <person name="Wilson R.K."/>
            <person name="Wing R.A."/>
            <person name="Wolfner M.F."/>
            <person name="Wong A."/>
            <person name="Wong G.K."/>
            <person name="Wu C.I."/>
            <person name="Wu G."/>
            <person name="Yamamoto D."/>
            <person name="Yang H.P."/>
            <person name="Yang S.P."/>
            <person name="Yorke J.A."/>
            <person name="Yoshida K."/>
            <person name="Zdobnov E."/>
            <person name="Zhang P."/>
            <person name="Zhang Y."/>
            <person name="Zimin A.V."/>
            <person name="Baldwin J."/>
            <person name="Abdouelleil A."/>
            <person name="Abdulkadir J."/>
            <person name="Abebe A."/>
            <person name="Abera B."/>
            <person name="Abreu J."/>
            <person name="Acer S.C."/>
            <person name="Aftuck L."/>
            <person name="Alexander A."/>
            <person name="An P."/>
            <person name="Anderson E."/>
            <person name="Anderson S."/>
            <person name="Arachi H."/>
            <person name="Azer M."/>
            <person name="Bachantsang P."/>
            <person name="Barry A."/>
            <person name="Bayul T."/>
            <person name="Berlin A."/>
            <person name="Bessette D."/>
            <person name="Bloom T."/>
            <person name="Blye J."/>
            <person name="Boguslavskiy L."/>
            <person name="Bonnet C."/>
            <person name="Boukhgalter B."/>
            <person name="Bourzgui I."/>
            <person name="Brown A."/>
            <person name="Cahill P."/>
            <person name="Channer S."/>
            <person name="Cheshatsang Y."/>
            <person name="Chuda L."/>
            <person name="Citroen M."/>
            <person name="Collymore A."/>
            <person name="Cooke P."/>
            <person name="Costello M."/>
            <person name="D'Aco K."/>
            <person name="Daza R."/>
            <person name="De Haan G."/>
            <person name="DeGray S."/>
            <person name="DeMaso C."/>
            <person name="Dhargay N."/>
            <person name="Dooley K."/>
            <person name="Dooley E."/>
            <person name="Doricent M."/>
            <person name="Dorje P."/>
            <person name="Dorjee K."/>
            <person name="Dupes A."/>
            <person name="Elong R."/>
            <person name="Falk J."/>
            <person name="Farina A."/>
            <person name="Faro S."/>
            <person name="Ferguson D."/>
            <person name="Fisher S."/>
            <person name="Foley C.D."/>
            <person name="Franke A."/>
            <person name="Friedrich D."/>
            <person name="Gadbois L."/>
            <person name="Gearin G."/>
            <person name="Gearin C.R."/>
            <person name="Giannoukos G."/>
            <person name="Goode T."/>
            <person name="Graham J."/>
            <person name="Grandbois E."/>
            <person name="Grewal S."/>
            <person name="Gyaltsen K."/>
            <person name="Hafez N."/>
            <person name="Hagos B."/>
            <person name="Hall J."/>
            <person name="Henson C."/>
            <person name="Hollinger A."/>
            <person name="Honan T."/>
            <person name="Huard M.D."/>
            <person name="Hughes L."/>
            <person name="Hurhula B."/>
            <person name="Husby M.E."/>
            <person name="Kamat A."/>
            <person name="Kanga B."/>
            <person name="Kashin S."/>
            <person name="Khazanovich D."/>
            <person name="Kisner P."/>
            <person name="Lance K."/>
            <person name="Lara M."/>
            <person name="Lee W."/>
            <person name="Lennon N."/>
            <person name="Letendre F."/>
            <person name="LeVine R."/>
            <person name="Lipovsky A."/>
            <person name="Liu X."/>
            <person name="Liu J."/>
            <person name="Liu S."/>
            <person name="Lokyitsang T."/>
            <person name="Lokyitsang Y."/>
            <person name="Lubonja R."/>
            <person name="Lui A."/>
            <person name="MacDonald P."/>
            <person name="Magnisalis V."/>
            <person name="Maru K."/>
            <person name="Matthews C."/>
            <person name="McCusker W."/>
            <person name="McDonough S."/>
            <person name="Mehta T."/>
            <person name="Meldrim J."/>
            <person name="Meneus L."/>
            <person name="Mihai O."/>
            <person name="Mihalev A."/>
            <person name="Mihova T."/>
            <person name="Mittelman R."/>
            <person name="Mlenga V."/>
            <person name="Montmayeur A."/>
            <person name="Mulrain L."/>
            <person name="Navidi A."/>
            <person name="Naylor J."/>
            <person name="Negash T."/>
            <person name="Nguyen T."/>
            <person name="Nguyen N."/>
            <person name="Nicol R."/>
            <person name="Norbu C."/>
            <person name="Norbu N."/>
            <person name="Novod N."/>
            <person name="O'Neill B."/>
            <person name="Osman S."/>
            <person name="Markiewicz E."/>
            <person name="Oyono O.L."/>
            <person name="Patti C."/>
            <person name="Phunkhang P."/>
            <person name="Pierre F."/>
            <person name="Priest M."/>
            <person name="Raghuraman S."/>
            <person name="Rege F."/>
            <person name="Reyes R."/>
            <person name="Rise C."/>
            <person name="Rogov P."/>
            <person name="Ross K."/>
            <person name="Ryan E."/>
            <person name="Settipalli S."/>
            <person name="Shea T."/>
            <person name="Sherpa N."/>
            <person name="Shi L."/>
            <person name="Shih D."/>
            <person name="Sparrow T."/>
            <person name="Spaulding J."/>
            <person name="Stalker J."/>
            <person name="Stange-Thomann N."/>
            <person name="Stavropoulos S."/>
            <person name="Stone C."/>
            <person name="Strader C."/>
            <person name="Tesfaye S."/>
            <person name="Thomson T."/>
            <person name="Thoulutsang Y."/>
            <person name="Thoulutsang D."/>
            <person name="Topham K."/>
            <person name="Topping I."/>
            <person name="Tsamla T."/>
            <person name="Vassiliev H."/>
            <person name="Vo A."/>
            <person name="Wangchuk T."/>
            <person name="Wangdi T."/>
            <person name="Weiand M."/>
            <person name="Wilkinson J."/>
            <person name="Wilson A."/>
            <person name="Yadav S."/>
            <person name="Young G."/>
            <person name="Yu Q."/>
            <person name="Zembek L."/>
            <person name="Zhong D."/>
            <person name="Zimmer A."/>
            <person name="Zwirko Z."/>
            <person name="Jaffe D.B."/>
            <person name="Alvarez P."/>
            <person name="Brockman W."/>
            <person name="Butler J."/>
            <person name="Chin C."/>
            <person name="Gnerre S."/>
            <person name="Grabherr M."/>
            <person name="Kleber M."/>
            <person name="Mauceli E."/>
            <person name="MacCallum I."/>
        </authorList>
    </citation>
    <scope>NUCLEOTIDE SEQUENCE [LARGE SCALE GENOMIC DNA]</scope>
    <source>
        <strain evidence="3">Tucson 14024-0371.13</strain>
    </source>
</reference>
<evidence type="ECO:0008006" key="4">
    <source>
        <dbReference type="Google" id="ProtNLM"/>
    </source>
</evidence>
<evidence type="ECO:0000313" key="3">
    <source>
        <dbReference type="Proteomes" id="UP000007801"/>
    </source>
</evidence>
<proteinExistence type="predicted"/>
<dbReference type="SMART" id="SM00697">
    <property type="entry name" value="DM8"/>
    <property type="match status" value="1"/>
</dbReference>
<feature type="chain" id="PRO_5006153919" description="MD-2-related lipid-recognition domain-containing protein" evidence="1">
    <location>
        <begin position="23"/>
        <end position="189"/>
    </location>
</feature>
<evidence type="ECO:0000256" key="1">
    <source>
        <dbReference type="SAM" id="SignalP"/>
    </source>
</evidence>
<dbReference type="InParanoid" id="A0A0P8XHH7"/>
<dbReference type="EMBL" id="CH902624">
    <property type="protein sequence ID" value="KPU74335.1"/>
    <property type="molecule type" value="Genomic_DNA"/>
</dbReference>
<accession>A0A0P8XHH7</accession>
<name>A0A0P8XHH7_DROAN</name>
<evidence type="ECO:0000313" key="2">
    <source>
        <dbReference type="EMBL" id="KPU74335.1"/>
    </source>
</evidence>
<dbReference type="AlphaFoldDB" id="A0A0P8XHH7"/>
<sequence length="189" mass="21687">MNVTRLAVFLFVLFVGINISKTAKPKVEIKMTKIECPNYMPDLVRIVSCSLNSSSSFSAEFAFAHDVWNTRGTYSFKIKRGSFMNNRTAVELDFCQALETLQSEHFLRLIADEFRRVANFPVSCPFKKNTRYHIDGFTINGNFIPSYAPELSFISDCMIYINRKRAMQLTIYGSLKRTRPNKKHVSTLG</sequence>
<dbReference type="Proteomes" id="UP000007801">
    <property type="component" value="Unassembled WGS sequence"/>
</dbReference>
<protein>
    <recommendedName>
        <fullName evidence="4">MD-2-related lipid-recognition domain-containing protein</fullName>
    </recommendedName>
</protein>
<dbReference type="PANTHER" id="PTHR20898">
    <property type="entry name" value="DAEDALUS ON 3-RELATED-RELATED"/>
    <property type="match status" value="1"/>
</dbReference>
<dbReference type="InterPro" id="IPR010512">
    <property type="entry name" value="DUF1091"/>
</dbReference>
<dbReference type="OrthoDB" id="8040949at2759"/>